<dbReference type="RefSeq" id="WP_158946574.1">
    <property type="nucleotide sequence ID" value="NZ_CP046400.1"/>
</dbReference>
<dbReference type="AlphaFoldDB" id="A0A6I6JEA6"/>
<dbReference type="EMBL" id="CP046400">
    <property type="protein sequence ID" value="QGY39348.1"/>
    <property type="molecule type" value="Genomic_DNA"/>
</dbReference>
<dbReference type="Pfam" id="PF05050">
    <property type="entry name" value="Methyltransf_21"/>
    <property type="match status" value="1"/>
</dbReference>
<sequence length="375" mass="41252">MPETDFITLDRLPENGRVVVYGSGDAAMAVLERIREDRPDVTVPCLLDSFTEGEAGGLPVVRSDNLGTLAGQYDFILIASAWWRDIAKGLEAAGEAAWGVASQGLWHKYVYTEADLARYKGGLDAVEGLLATDRDKAVFRFLVEARREGSPLVDIDATNPRIVDYLQVKESLLGHLTGQYLDFVVREPVHTVLHAGVFDGSDCLNFLRAFPNLETIHGFEPQGEAHIKPATMDALVRSGKVRIHRKGLWNTSASVPLTGQGSYTTLRPDASPEQVTGTVETISVDEFVAEHKVARVDYLCLDVEGAEARALAGAKKTIAASRPQLAVCVYHKKEDLFRLPLLLADMLDGYVFHLGHYYHYLNETVLYAIPAELEA</sequence>
<keyword evidence="3" id="KW-1185">Reference proteome</keyword>
<accession>A0A6I6JEA6</accession>
<dbReference type="InterPro" id="IPR029063">
    <property type="entry name" value="SAM-dependent_MTases_sf"/>
</dbReference>
<evidence type="ECO:0000259" key="1">
    <source>
        <dbReference type="Pfam" id="PF05050"/>
    </source>
</evidence>
<protein>
    <submittedName>
        <fullName evidence="2">FkbM family methyltransferase</fullName>
    </submittedName>
</protein>
<evidence type="ECO:0000313" key="2">
    <source>
        <dbReference type="EMBL" id="QGY39348.1"/>
    </source>
</evidence>
<reference evidence="2 3" key="1">
    <citation type="submission" date="2019-11" db="EMBL/GenBank/DDBJ databases">
        <authorList>
            <person name="Zheng R.K."/>
            <person name="Sun C.M."/>
        </authorList>
    </citation>
    <scope>NUCLEOTIDE SEQUENCE [LARGE SCALE GENOMIC DNA]</scope>
    <source>
        <strain evidence="2 3">SRB007</strain>
    </source>
</reference>
<evidence type="ECO:0000313" key="3">
    <source>
        <dbReference type="Proteomes" id="UP000428328"/>
    </source>
</evidence>
<name>A0A6I6JEA6_9BACT</name>
<dbReference type="GO" id="GO:0008168">
    <property type="term" value="F:methyltransferase activity"/>
    <property type="evidence" value="ECO:0007669"/>
    <property type="project" value="UniProtKB-KW"/>
</dbReference>
<gene>
    <name evidence="2" type="ORF">GM415_04175</name>
</gene>
<dbReference type="InterPro" id="IPR006342">
    <property type="entry name" value="FkbM_mtfrase"/>
</dbReference>
<keyword evidence="2" id="KW-0489">Methyltransferase</keyword>
<dbReference type="Proteomes" id="UP000428328">
    <property type="component" value="Chromosome"/>
</dbReference>
<dbReference type="GO" id="GO:0032259">
    <property type="term" value="P:methylation"/>
    <property type="evidence" value="ECO:0007669"/>
    <property type="project" value="UniProtKB-KW"/>
</dbReference>
<proteinExistence type="predicted"/>
<dbReference type="KEGG" id="psel:GM415_04175"/>
<dbReference type="Gene3D" id="3.40.50.150">
    <property type="entry name" value="Vaccinia Virus protein VP39"/>
    <property type="match status" value="1"/>
</dbReference>
<organism evidence="2 3">
    <name type="scientific">Pseudodesulfovibrio cashew</name>
    <dbReference type="NCBI Taxonomy" id="2678688"/>
    <lineage>
        <taxon>Bacteria</taxon>
        <taxon>Pseudomonadati</taxon>
        <taxon>Thermodesulfobacteriota</taxon>
        <taxon>Desulfovibrionia</taxon>
        <taxon>Desulfovibrionales</taxon>
        <taxon>Desulfovibrionaceae</taxon>
    </lineage>
</organism>
<dbReference type="SUPFAM" id="SSF53335">
    <property type="entry name" value="S-adenosyl-L-methionine-dependent methyltransferases"/>
    <property type="match status" value="1"/>
</dbReference>
<keyword evidence="2" id="KW-0808">Transferase</keyword>
<dbReference type="NCBIfam" id="TIGR01444">
    <property type="entry name" value="fkbM_fam"/>
    <property type="match status" value="1"/>
</dbReference>
<feature type="domain" description="Methyltransferase FkbM" evidence="1">
    <location>
        <begin position="198"/>
        <end position="332"/>
    </location>
</feature>